<dbReference type="KEGG" id="bte:BTH_I3325"/>
<protein>
    <submittedName>
        <fullName evidence="1">Uncharacterized protein</fullName>
    </submittedName>
</protein>
<gene>
    <name evidence="1" type="ordered locus">BTH_I3325</name>
</gene>
<reference evidence="1 2" key="1">
    <citation type="journal article" date="2005" name="BMC Genomics">
        <title>Bacterial genome adaptation to niches: divergence of the potential virulence genes in three Burkholderia species of different survival strategies.</title>
        <authorList>
            <person name="Kim H.S."/>
            <person name="Schell M.A."/>
            <person name="Yu Y."/>
            <person name="Ulrich R.L."/>
            <person name="Sarria S.H."/>
            <person name="Nierman W.C."/>
            <person name="DeShazer D."/>
        </authorList>
    </citation>
    <scope>NUCLEOTIDE SEQUENCE [LARGE SCALE GENOMIC DNA]</scope>
    <source>
        <strain evidence="2">ATCC 700388 / DSM 13276 / CCUG 48851 / CIP 106301 / E264</strain>
    </source>
</reference>
<name>Q2STD2_BURTA</name>
<keyword evidence="2" id="KW-1185">Reference proteome</keyword>
<dbReference type="EMBL" id="CP000086">
    <property type="protein sequence ID" value="ABC37377.1"/>
    <property type="molecule type" value="Genomic_DNA"/>
</dbReference>
<accession>Q2STD2</accession>
<evidence type="ECO:0000313" key="1">
    <source>
        <dbReference type="EMBL" id="ABC37377.1"/>
    </source>
</evidence>
<dbReference type="HOGENOM" id="CLU_1486429_0_0_4"/>
<dbReference type="Proteomes" id="UP000001930">
    <property type="component" value="Chromosome I"/>
</dbReference>
<organism evidence="1 2">
    <name type="scientific">Burkholderia thailandensis (strain ATCC 700388 / DSM 13276 / CCUG 48851 / CIP 106301 / E264)</name>
    <dbReference type="NCBI Taxonomy" id="271848"/>
    <lineage>
        <taxon>Bacteria</taxon>
        <taxon>Pseudomonadati</taxon>
        <taxon>Pseudomonadota</taxon>
        <taxon>Betaproteobacteria</taxon>
        <taxon>Burkholderiales</taxon>
        <taxon>Burkholderiaceae</taxon>
        <taxon>Burkholderia</taxon>
        <taxon>pseudomallei group</taxon>
    </lineage>
</organism>
<evidence type="ECO:0000313" key="2">
    <source>
        <dbReference type="Proteomes" id="UP000001930"/>
    </source>
</evidence>
<sequence>MRPRRPQMHTQVPACPVRRPARRCGPWRCAANGVQSGSGRTASRSTLSFKRAARAATVRARSRPRFLSSISFIPIHMPTSRARLHAGARVKADMASARCRFPASTHAMSRRIRRVRFQSSRSMAGPACRRLAMRRAPRSAWPTALPTRAARYLALALANRSPDGRDRRRGVELAWDRGQRV</sequence>
<proteinExistence type="predicted"/>
<dbReference type="AlphaFoldDB" id="Q2STD2"/>